<dbReference type="GO" id="GO:0004565">
    <property type="term" value="F:beta-galactosidase activity"/>
    <property type="evidence" value="ECO:0007669"/>
    <property type="project" value="UniProtKB-EC"/>
</dbReference>
<dbReference type="PROSITE" id="PS00719">
    <property type="entry name" value="GLYCOSYL_HYDROL_F2_1"/>
    <property type="match status" value="1"/>
</dbReference>
<dbReference type="PRINTS" id="PR00132">
    <property type="entry name" value="GLHYDRLASE2"/>
</dbReference>
<evidence type="ECO:0000256" key="1">
    <source>
        <dbReference type="ARBA" id="ARBA00001412"/>
    </source>
</evidence>
<dbReference type="Gene3D" id="2.70.98.10">
    <property type="match status" value="1"/>
</dbReference>
<evidence type="ECO:0000256" key="6">
    <source>
        <dbReference type="ARBA" id="ARBA00032230"/>
    </source>
</evidence>
<evidence type="ECO:0000256" key="3">
    <source>
        <dbReference type="ARBA" id="ARBA00012756"/>
    </source>
</evidence>
<evidence type="ECO:0000313" key="10">
    <source>
        <dbReference type="Proteomes" id="UP000824089"/>
    </source>
</evidence>
<evidence type="ECO:0000256" key="5">
    <source>
        <dbReference type="ARBA" id="ARBA00023295"/>
    </source>
</evidence>
<evidence type="ECO:0000256" key="2">
    <source>
        <dbReference type="ARBA" id="ARBA00007401"/>
    </source>
</evidence>
<dbReference type="Pfam" id="PF02837">
    <property type="entry name" value="Glyco_hydro_2_N"/>
    <property type="match status" value="1"/>
</dbReference>
<protein>
    <recommendedName>
        <fullName evidence="3 7">Beta-galactosidase</fullName>
        <ecNumber evidence="3 7">3.2.1.23</ecNumber>
    </recommendedName>
    <alternativeName>
        <fullName evidence="6 7">Lactase</fullName>
    </alternativeName>
</protein>
<dbReference type="Gene3D" id="2.60.120.260">
    <property type="entry name" value="Galactose-binding domain-like"/>
    <property type="match status" value="1"/>
</dbReference>
<evidence type="ECO:0000256" key="4">
    <source>
        <dbReference type="ARBA" id="ARBA00022801"/>
    </source>
</evidence>
<dbReference type="Proteomes" id="UP000824089">
    <property type="component" value="Unassembled WGS sequence"/>
</dbReference>
<evidence type="ECO:0000256" key="7">
    <source>
        <dbReference type="RuleBase" id="RU361154"/>
    </source>
</evidence>
<dbReference type="InterPro" id="IPR008979">
    <property type="entry name" value="Galactose-bd-like_sf"/>
</dbReference>
<dbReference type="InterPro" id="IPR013783">
    <property type="entry name" value="Ig-like_fold"/>
</dbReference>
<dbReference type="InterPro" id="IPR032312">
    <property type="entry name" value="LacZ_4"/>
</dbReference>
<accession>A0A9D1I7E1</accession>
<dbReference type="Pfam" id="PF00703">
    <property type="entry name" value="Glyco_hydro_2"/>
    <property type="match status" value="1"/>
</dbReference>
<dbReference type="SUPFAM" id="SSF51445">
    <property type="entry name" value="(Trans)glycosidases"/>
    <property type="match status" value="1"/>
</dbReference>
<dbReference type="EMBL" id="DVMM01000095">
    <property type="protein sequence ID" value="HIU29584.1"/>
    <property type="molecule type" value="Genomic_DNA"/>
</dbReference>
<dbReference type="InterPro" id="IPR006103">
    <property type="entry name" value="Glyco_hydro_2_cat"/>
</dbReference>
<sequence>MILPDFSLLENQSVLNRMKEPARAWYIPYGCRCSALSGAKIISGSAAGAACAQVIAERNGRYKSLNGDWDFIYCRNKREAAEALEALETNRQAGIPCDKIKVPSNWQMYGYDVPQYVNSFYPIPLDPPHVPDENPAGIYRREFRLPERWSGEEIYLNFEGVDTYFYVYINGEPAGASQGAHLPSEFRITELLHSGKNTITVLVFKWAWSTYLEDQDFYRLSGIFRDVYLLARNKEHIRDFEIRTSLDAVFVRLQATAAAGAASVELYDAEHRQIARKDAIIREGAAEFHFIIENPRLWTAETPYLYTLLIHAYNEVIPACVGMRTVSVGPSGEFLINGSPVKLKGVNRHDTNPDTGHCTPLRGILKELLLMKRHNINCIRTSHYPNTPAFLRMCDELGFYVIDETDLETHGTALGGREYGKDQSLMLTDNPEWRDAFVDRIERMYERDKNCASVVMISLGNEAFYGENHREMSRYVKSRDAGRLVHYERCENAAEDSIDIYSRMYASLDFIEDYCRNSNYKKPLFLCEYSHAMGNGPGDLQDYWNLFYRYPNAAGGCVWEWADHAVRSVEDPSVVPARRAAYGDSMPQYGKNRDCAAARPFFSYGGWFGDVPNDGNFCVDGLVDPDRNPSTGLLELKNVIAPVQVEDAGMENGMPAYRFTNRYDFTDLEELEIRYKIRTPSAVFLQGVLPVKCAPGETVSGTLAFTLPEFSFEEFFTEFSFHTKKDTVWAEAGYELGFAQLKLPVKQTVPETEPTSSMPPLTVTFSGEVQSGVLQAEGEDFVYRFDLDKGHFTSIVFNGIELLAAPTRFSVYRAPTDNDRNIRRAWNGSFLQLAKEKLYSCRVLEVNRKYVTLLASYSAAAPSFLPFVKYSVLWVIYGSGEIGASVTAELRPGAGMLPRFGLELAMPPGNEQLRYCGFGPGPAYCDMRHFCKKGIYDASVTEEFTPYIFPQETGNHYGTEWAAVFDAEGRGLLFKGIQEFEFSALHYTAEDLDTAQFAKDLQPRKETIVRIDYKQSGIGSNSCGPELLPQYRFDDPQFCYSFTIKPIFTENTDLLRESRTLPGITEETS</sequence>
<dbReference type="InterPro" id="IPR006101">
    <property type="entry name" value="Glyco_hydro_2"/>
</dbReference>
<reference evidence="9" key="1">
    <citation type="submission" date="2020-10" db="EMBL/GenBank/DDBJ databases">
        <authorList>
            <person name="Gilroy R."/>
        </authorList>
    </citation>
    <scope>NUCLEOTIDE SEQUENCE</scope>
    <source>
        <strain evidence="9">CHK195-4489</strain>
    </source>
</reference>
<dbReference type="PANTHER" id="PTHR46323">
    <property type="entry name" value="BETA-GALACTOSIDASE"/>
    <property type="match status" value="1"/>
</dbReference>
<keyword evidence="5 7" id="KW-0326">Glycosidase</keyword>
<reference evidence="9" key="2">
    <citation type="journal article" date="2021" name="PeerJ">
        <title>Extensive microbial diversity within the chicken gut microbiome revealed by metagenomics and culture.</title>
        <authorList>
            <person name="Gilroy R."/>
            <person name="Ravi A."/>
            <person name="Getino M."/>
            <person name="Pursley I."/>
            <person name="Horton D.L."/>
            <person name="Alikhan N.F."/>
            <person name="Baker D."/>
            <person name="Gharbi K."/>
            <person name="Hall N."/>
            <person name="Watson M."/>
            <person name="Adriaenssens E.M."/>
            <person name="Foster-Nyarko E."/>
            <person name="Jarju S."/>
            <person name="Secka A."/>
            <person name="Antonio M."/>
            <person name="Oren A."/>
            <person name="Chaudhuri R.R."/>
            <person name="La Ragione R."/>
            <person name="Hildebrand F."/>
            <person name="Pallen M.J."/>
        </authorList>
    </citation>
    <scope>NUCLEOTIDE SEQUENCE</scope>
    <source>
        <strain evidence="9">CHK195-4489</strain>
    </source>
</reference>
<dbReference type="Pfam" id="PF02929">
    <property type="entry name" value="Bgal_small_N"/>
    <property type="match status" value="1"/>
</dbReference>
<evidence type="ECO:0000313" key="9">
    <source>
        <dbReference type="EMBL" id="HIU29584.1"/>
    </source>
</evidence>
<gene>
    <name evidence="9" type="ORF">IAD50_04735</name>
</gene>
<dbReference type="GO" id="GO:0009341">
    <property type="term" value="C:beta-galactosidase complex"/>
    <property type="evidence" value="ECO:0007669"/>
    <property type="project" value="InterPro"/>
</dbReference>
<dbReference type="InterPro" id="IPR036156">
    <property type="entry name" value="Beta-gal/glucu_dom_sf"/>
</dbReference>
<dbReference type="SUPFAM" id="SSF74650">
    <property type="entry name" value="Galactose mutarotase-like"/>
    <property type="match status" value="1"/>
</dbReference>
<dbReference type="InterPro" id="IPR006102">
    <property type="entry name" value="Ig-like_GH2"/>
</dbReference>
<keyword evidence="4 7" id="KW-0378">Hydrolase</keyword>
<dbReference type="InterPro" id="IPR014718">
    <property type="entry name" value="GH-type_carb-bd"/>
</dbReference>
<comment type="catalytic activity">
    <reaction evidence="1 7">
        <text>Hydrolysis of terminal non-reducing beta-D-galactose residues in beta-D-galactosides.</text>
        <dbReference type="EC" id="3.2.1.23"/>
    </reaction>
</comment>
<dbReference type="InterPro" id="IPR023230">
    <property type="entry name" value="Glyco_hydro_2_CS"/>
</dbReference>
<dbReference type="Pfam" id="PF02836">
    <property type="entry name" value="Glyco_hydro_2_C"/>
    <property type="match status" value="1"/>
</dbReference>
<dbReference type="SUPFAM" id="SSF49785">
    <property type="entry name" value="Galactose-binding domain-like"/>
    <property type="match status" value="1"/>
</dbReference>
<dbReference type="InterPro" id="IPR017853">
    <property type="entry name" value="GH"/>
</dbReference>
<dbReference type="InterPro" id="IPR050347">
    <property type="entry name" value="Bact_Beta-galactosidase"/>
</dbReference>
<dbReference type="EC" id="3.2.1.23" evidence="3 7"/>
<dbReference type="InterPro" id="IPR006104">
    <property type="entry name" value="Glyco_hydro_2_N"/>
</dbReference>
<comment type="caution">
    <text evidence="9">The sequence shown here is derived from an EMBL/GenBank/DDBJ whole genome shotgun (WGS) entry which is preliminary data.</text>
</comment>
<name>A0A9D1I7E1_9CLOT</name>
<evidence type="ECO:0000259" key="8">
    <source>
        <dbReference type="SMART" id="SM01038"/>
    </source>
</evidence>
<proteinExistence type="inferred from homology"/>
<organism evidence="9 10">
    <name type="scientific">Candidatus Egerieisoma faecipullorum</name>
    <dbReference type="NCBI Taxonomy" id="2840963"/>
    <lineage>
        <taxon>Bacteria</taxon>
        <taxon>Bacillati</taxon>
        <taxon>Bacillota</taxon>
        <taxon>Clostridia</taxon>
        <taxon>Eubacteriales</taxon>
        <taxon>Clostridiaceae</taxon>
        <taxon>Clostridiaceae incertae sedis</taxon>
        <taxon>Candidatus Egerieisoma</taxon>
    </lineage>
</organism>
<dbReference type="GO" id="GO:0005990">
    <property type="term" value="P:lactose catabolic process"/>
    <property type="evidence" value="ECO:0007669"/>
    <property type="project" value="TreeGrafter"/>
</dbReference>
<dbReference type="GO" id="GO:0030246">
    <property type="term" value="F:carbohydrate binding"/>
    <property type="evidence" value="ECO:0007669"/>
    <property type="project" value="InterPro"/>
</dbReference>
<feature type="domain" description="Beta galactosidase small chain/" evidence="8">
    <location>
        <begin position="775"/>
        <end position="1045"/>
    </location>
</feature>
<dbReference type="InterPro" id="IPR011013">
    <property type="entry name" value="Gal_mutarotase_sf_dom"/>
</dbReference>
<comment type="similarity">
    <text evidence="2 7">Belongs to the glycosyl hydrolase 2 family.</text>
</comment>
<dbReference type="SUPFAM" id="SSF49303">
    <property type="entry name" value="beta-Galactosidase/glucuronidase domain"/>
    <property type="match status" value="2"/>
</dbReference>
<dbReference type="Pfam" id="PF16353">
    <property type="entry name" value="LacZ_4"/>
    <property type="match status" value="1"/>
</dbReference>
<dbReference type="PANTHER" id="PTHR46323:SF2">
    <property type="entry name" value="BETA-GALACTOSIDASE"/>
    <property type="match status" value="1"/>
</dbReference>
<dbReference type="Gene3D" id="3.20.20.80">
    <property type="entry name" value="Glycosidases"/>
    <property type="match status" value="1"/>
</dbReference>
<dbReference type="InterPro" id="IPR004199">
    <property type="entry name" value="B-gal_small/dom_5"/>
</dbReference>
<dbReference type="AlphaFoldDB" id="A0A9D1I7E1"/>
<dbReference type="SMART" id="SM01038">
    <property type="entry name" value="Bgal_small_N"/>
    <property type="match status" value="1"/>
</dbReference>
<dbReference type="Gene3D" id="2.60.40.10">
    <property type="entry name" value="Immunoglobulins"/>
    <property type="match status" value="2"/>
</dbReference>